<accession>A0ABY0HD04</accession>
<evidence type="ECO:0000256" key="3">
    <source>
        <dbReference type="ARBA" id="ARBA00022723"/>
    </source>
</evidence>
<comment type="similarity">
    <text evidence="1">Belongs to the class-II pyridine nucleotide-disulfide oxidoreductase family.</text>
</comment>
<evidence type="ECO:0000256" key="1">
    <source>
        <dbReference type="ARBA" id="ARBA00009333"/>
    </source>
</evidence>
<dbReference type="PRINTS" id="PR00469">
    <property type="entry name" value="PNDRDTASEII"/>
</dbReference>
<dbReference type="Pfam" id="PF07992">
    <property type="entry name" value="Pyr_redox_2"/>
    <property type="match status" value="1"/>
</dbReference>
<dbReference type="InterPro" id="IPR050097">
    <property type="entry name" value="Ferredoxin-NADP_redctase_2"/>
</dbReference>
<dbReference type="PANTHER" id="PTHR48105">
    <property type="entry name" value="THIOREDOXIN REDUCTASE 1-RELATED-RELATED"/>
    <property type="match status" value="1"/>
</dbReference>
<dbReference type="Proteomes" id="UP000294003">
    <property type="component" value="Unassembled WGS sequence"/>
</dbReference>
<keyword evidence="9" id="KW-1185">Reference proteome</keyword>
<dbReference type="PRINTS" id="PR00368">
    <property type="entry name" value="FADPNR"/>
</dbReference>
<keyword evidence="4" id="KW-0560">Oxidoreductase</keyword>
<gene>
    <name evidence="8" type="ORF">DL762_003647</name>
</gene>
<dbReference type="InterPro" id="IPR009056">
    <property type="entry name" value="Cyt_c-like_dom"/>
</dbReference>
<evidence type="ECO:0000313" key="9">
    <source>
        <dbReference type="Proteomes" id="UP000294003"/>
    </source>
</evidence>
<evidence type="ECO:0000256" key="4">
    <source>
        <dbReference type="ARBA" id="ARBA00023002"/>
    </source>
</evidence>
<name>A0ABY0HD04_9PEZI</name>
<keyword evidence="3 6" id="KW-0479">Metal-binding</keyword>
<evidence type="ECO:0000256" key="6">
    <source>
        <dbReference type="PROSITE-ProRule" id="PRU00433"/>
    </source>
</evidence>
<feature type="domain" description="Cytochrome c" evidence="7">
    <location>
        <begin position="210"/>
        <end position="342"/>
    </location>
</feature>
<evidence type="ECO:0000256" key="5">
    <source>
        <dbReference type="ARBA" id="ARBA00023004"/>
    </source>
</evidence>
<dbReference type="SUPFAM" id="SSF51905">
    <property type="entry name" value="FAD/NAD(P)-binding domain"/>
    <property type="match status" value="1"/>
</dbReference>
<keyword evidence="5 6" id="KW-0408">Iron</keyword>
<protein>
    <recommendedName>
        <fullName evidence="7">Cytochrome c domain-containing protein</fullName>
    </recommendedName>
</protein>
<reference evidence="8 9" key="1">
    <citation type="submission" date="2018-06" db="EMBL/GenBank/DDBJ databases">
        <title>Complete Genomes of Monosporascus.</title>
        <authorList>
            <person name="Robinson A.J."/>
            <person name="Natvig D.O."/>
        </authorList>
    </citation>
    <scope>NUCLEOTIDE SEQUENCE [LARGE SCALE GENOMIC DNA]</scope>
    <source>
        <strain evidence="8 9">CBS 609.92</strain>
    </source>
</reference>
<evidence type="ECO:0000259" key="7">
    <source>
        <dbReference type="PROSITE" id="PS51007"/>
    </source>
</evidence>
<dbReference type="InterPro" id="IPR023753">
    <property type="entry name" value="FAD/NAD-binding_dom"/>
</dbReference>
<dbReference type="PROSITE" id="PS51007">
    <property type="entry name" value="CYTC"/>
    <property type="match status" value="1"/>
</dbReference>
<dbReference type="InterPro" id="IPR036188">
    <property type="entry name" value="FAD/NAD-bd_sf"/>
</dbReference>
<keyword evidence="2" id="KW-0285">Flavoprotein</keyword>
<keyword evidence="6" id="KW-0349">Heme</keyword>
<dbReference type="EMBL" id="QJNS01000084">
    <property type="protein sequence ID" value="RYO88611.1"/>
    <property type="molecule type" value="Genomic_DNA"/>
</dbReference>
<dbReference type="Gene3D" id="3.50.50.60">
    <property type="entry name" value="FAD/NAD(P)-binding domain"/>
    <property type="match status" value="2"/>
</dbReference>
<evidence type="ECO:0000313" key="8">
    <source>
        <dbReference type="EMBL" id="RYO88611.1"/>
    </source>
</evidence>
<organism evidence="8 9">
    <name type="scientific">Monosporascus cannonballus</name>
    <dbReference type="NCBI Taxonomy" id="155416"/>
    <lineage>
        <taxon>Eukaryota</taxon>
        <taxon>Fungi</taxon>
        <taxon>Dikarya</taxon>
        <taxon>Ascomycota</taxon>
        <taxon>Pezizomycotina</taxon>
        <taxon>Sordariomycetes</taxon>
        <taxon>Xylariomycetidae</taxon>
        <taxon>Xylariales</taxon>
        <taxon>Xylariales incertae sedis</taxon>
        <taxon>Monosporascus</taxon>
    </lineage>
</organism>
<proteinExistence type="inferred from homology"/>
<sequence length="428" mass="46702">MQRAIQLKRTARGQRNATSKTPLIAIADPHITSDIESLKTYILEELNVTEIIITGKEQDCGIQLEAMQIQKLRKVGLTSTDDALVQYRAHAKPKEIHVETLVWLRRPLFEQSLLDVLILGGGPAGLSCAGGLARQLHTAIVFSHEQFRNARASHMHNVAGWDHRPPGEFRQKAKTDILDRYGDTIQFKNVKIRSVTKIEEGKFEAVDADGDKYLGRRVVIASGVRDIMPSLPGYEKLWGRGIFHCLFCHGYEERGATSAGILAAGLLANPAFAPVIARMAGRLAGTVNVYTNGAGEELIEEFRALLKNTKKYQFVDTSIKKLMKDPDVEGEAGVLVYLEDGTVNKEGFIAHAPHFELNGPFAKELGVEVTPQGHIDVQSPFCNTSVSGVFAVGDCATFVKSVAQAMAMGSFVAAGIAHSVQAEDDVAE</sequence>
<evidence type="ECO:0000256" key="2">
    <source>
        <dbReference type="ARBA" id="ARBA00022630"/>
    </source>
</evidence>
<comment type="caution">
    <text evidence="8">The sequence shown here is derived from an EMBL/GenBank/DDBJ whole genome shotgun (WGS) entry which is preliminary data.</text>
</comment>